<protein>
    <submittedName>
        <fullName evidence="1">Uncharacterized protein</fullName>
    </submittedName>
</protein>
<keyword evidence="2" id="KW-1185">Reference proteome</keyword>
<gene>
    <name evidence="1" type="ORF">JCM19240_3982</name>
</gene>
<dbReference type="Proteomes" id="UP000029224">
    <property type="component" value="Unassembled WGS sequence"/>
</dbReference>
<evidence type="ECO:0000313" key="1">
    <source>
        <dbReference type="EMBL" id="GAL38271.1"/>
    </source>
</evidence>
<dbReference type="AlphaFoldDB" id="A0A090TEF4"/>
<sequence length="60" mass="6804">MIIKSNLPHPYSFPVTSTKWIDFAPNETKDVHDDLIKAARFQGGTLDEMLADGRMEIVNQ</sequence>
<dbReference type="EMBL" id="BBMT01000033">
    <property type="protein sequence ID" value="GAL38271.1"/>
    <property type="molecule type" value="Genomic_DNA"/>
</dbReference>
<comment type="caution">
    <text evidence="1">The sequence shown here is derived from an EMBL/GenBank/DDBJ whole genome shotgun (WGS) entry which is preliminary data.</text>
</comment>
<proteinExistence type="predicted"/>
<accession>A0A090TEF4</accession>
<organism evidence="1 2">
    <name type="scientific">Vibrio maritimus</name>
    <dbReference type="NCBI Taxonomy" id="990268"/>
    <lineage>
        <taxon>Bacteria</taxon>
        <taxon>Pseudomonadati</taxon>
        <taxon>Pseudomonadota</taxon>
        <taxon>Gammaproteobacteria</taxon>
        <taxon>Vibrionales</taxon>
        <taxon>Vibrionaceae</taxon>
        <taxon>Vibrio</taxon>
    </lineage>
</organism>
<reference evidence="1 2" key="1">
    <citation type="submission" date="2014-09" db="EMBL/GenBank/DDBJ databases">
        <title>Vibrio maritimus JCM 19240. (C210) whole genome shotgun sequence.</title>
        <authorList>
            <person name="Sawabe T."/>
            <person name="Meirelles P."/>
            <person name="Nakanishi M."/>
            <person name="Sayaka M."/>
            <person name="Hattori M."/>
            <person name="Ohkuma M."/>
        </authorList>
    </citation>
    <scope>NUCLEOTIDE SEQUENCE [LARGE SCALE GENOMIC DNA]</scope>
    <source>
        <strain evidence="1 2">JCM 19240</strain>
    </source>
</reference>
<evidence type="ECO:0000313" key="2">
    <source>
        <dbReference type="Proteomes" id="UP000029224"/>
    </source>
</evidence>
<reference evidence="1 2" key="2">
    <citation type="submission" date="2014-09" db="EMBL/GenBank/DDBJ databases">
        <authorList>
            <consortium name="NBRP consortium"/>
            <person name="Sawabe T."/>
            <person name="Meirelles P."/>
            <person name="Nakanishi M."/>
            <person name="Sayaka M."/>
            <person name="Hattori M."/>
            <person name="Ohkuma M."/>
        </authorList>
    </citation>
    <scope>NUCLEOTIDE SEQUENCE [LARGE SCALE GENOMIC DNA]</scope>
    <source>
        <strain evidence="1 2">JCM 19240</strain>
    </source>
</reference>
<name>A0A090TEF4_9VIBR</name>